<protein>
    <submittedName>
        <fullName evidence="1">Uncharacterized protein</fullName>
    </submittedName>
</protein>
<proteinExistence type="predicted"/>
<organism evidence="1 2">
    <name type="scientific">Taxus chinensis</name>
    <name type="common">Chinese yew</name>
    <name type="synonym">Taxus wallichiana var. chinensis</name>
    <dbReference type="NCBI Taxonomy" id="29808"/>
    <lineage>
        <taxon>Eukaryota</taxon>
        <taxon>Viridiplantae</taxon>
        <taxon>Streptophyta</taxon>
        <taxon>Embryophyta</taxon>
        <taxon>Tracheophyta</taxon>
        <taxon>Spermatophyta</taxon>
        <taxon>Pinopsida</taxon>
        <taxon>Pinidae</taxon>
        <taxon>Conifers II</taxon>
        <taxon>Cupressales</taxon>
        <taxon>Taxaceae</taxon>
        <taxon>Taxus</taxon>
    </lineage>
</organism>
<comment type="caution">
    <text evidence="1">The sequence shown here is derived from an EMBL/GenBank/DDBJ whole genome shotgun (WGS) entry which is preliminary data.</text>
</comment>
<reference evidence="1 2" key="1">
    <citation type="journal article" date="2021" name="Nat. Plants">
        <title>The Taxus genome provides insights into paclitaxel biosynthesis.</title>
        <authorList>
            <person name="Xiong X."/>
            <person name="Gou J."/>
            <person name="Liao Q."/>
            <person name="Li Y."/>
            <person name="Zhou Q."/>
            <person name="Bi G."/>
            <person name="Li C."/>
            <person name="Du R."/>
            <person name="Wang X."/>
            <person name="Sun T."/>
            <person name="Guo L."/>
            <person name="Liang H."/>
            <person name="Lu P."/>
            <person name="Wu Y."/>
            <person name="Zhang Z."/>
            <person name="Ro D.K."/>
            <person name="Shang Y."/>
            <person name="Huang S."/>
            <person name="Yan J."/>
        </authorList>
    </citation>
    <scope>NUCLEOTIDE SEQUENCE [LARGE SCALE GENOMIC DNA]</scope>
    <source>
        <strain evidence="1">Ta-2019</strain>
    </source>
</reference>
<dbReference type="Proteomes" id="UP000824469">
    <property type="component" value="Unassembled WGS sequence"/>
</dbReference>
<gene>
    <name evidence="1" type="ORF">KI387_041893</name>
</gene>
<accession>A0AA38C5R2</accession>
<sequence>MTIRISESVLDWVRRRLTREIKDGRVEAKAWGALGETQVSLLVQFCCCCALMGREGVSRREVIVEVETATLK</sequence>
<evidence type="ECO:0000313" key="1">
    <source>
        <dbReference type="EMBL" id="KAH9292921.1"/>
    </source>
</evidence>
<dbReference type="EMBL" id="JAHRHJ020002026">
    <property type="protein sequence ID" value="KAH9292921.1"/>
    <property type="molecule type" value="Genomic_DNA"/>
</dbReference>
<dbReference type="AlphaFoldDB" id="A0AA38C5R2"/>
<feature type="non-terminal residue" evidence="1">
    <location>
        <position position="72"/>
    </location>
</feature>
<evidence type="ECO:0000313" key="2">
    <source>
        <dbReference type="Proteomes" id="UP000824469"/>
    </source>
</evidence>
<keyword evidence="2" id="KW-1185">Reference proteome</keyword>
<name>A0AA38C5R2_TAXCH</name>